<sequence>MKIIAEKNHGKVFDQYGENIVLWPPVVPSIREYEKVVFENCHEK</sequence>
<evidence type="ECO:0000313" key="1">
    <source>
        <dbReference type="EMBL" id="VAW60316.1"/>
    </source>
</evidence>
<accession>A0A3B0XVM5</accession>
<protein>
    <submittedName>
        <fullName evidence="1">Uncharacterized protein</fullName>
    </submittedName>
</protein>
<proteinExistence type="predicted"/>
<reference evidence="1" key="1">
    <citation type="submission" date="2018-06" db="EMBL/GenBank/DDBJ databases">
        <authorList>
            <person name="Zhirakovskaya E."/>
        </authorList>
    </citation>
    <scope>NUCLEOTIDE SEQUENCE</scope>
</reference>
<gene>
    <name evidence="1" type="ORF">MNBD_GAMMA08-1532</name>
</gene>
<dbReference type="AlphaFoldDB" id="A0A3B0XVM5"/>
<organism evidence="1">
    <name type="scientific">hydrothermal vent metagenome</name>
    <dbReference type="NCBI Taxonomy" id="652676"/>
    <lineage>
        <taxon>unclassified sequences</taxon>
        <taxon>metagenomes</taxon>
        <taxon>ecological metagenomes</taxon>
    </lineage>
</organism>
<dbReference type="EMBL" id="UOFH01000136">
    <property type="protein sequence ID" value="VAW60316.1"/>
    <property type="molecule type" value="Genomic_DNA"/>
</dbReference>
<name>A0A3B0XVM5_9ZZZZ</name>